<reference evidence="2" key="1">
    <citation type="submission" date="2022-03" db="EMBL/GenBank/DDBJ databases">
        <authorList>
            <person name="Alioto T."/>
            <person name="Alioto T."/>
            <person name="Gomez Garrido J."/>
        </authorList>
    </citation>
    <scope>NUCLEOTIDE SEQUENCE</scope>
</reference>
<gene>
    <name evidence="2" type="ORF">PECUL_23A021525</name>
</gene>
<feature type="compositionally biased region" description="Basic and acidic residues" evidence="1">
    <location>
        <begin position="1"/>
        <end position="19"/>
    </location>
</feature>
<dbReference type="Proteomes" id="UP001295444">
    <property type="component" value="Chromosome 04"/>
</dbReference>
<sequence length="120" mass="13032">MRTTRHSDTEGGTDDDQHWTPRYRSASLALTCAQGPITQVQAHLQAFAQYLLHEELASPQAEALADGVPEHGTRAHTQGLASPNSLSGYHLTPSLILCSVISMFETNVIACINLCLHSIH</sequence>
<accession>A0AAD1W295</accession>
<organism evidence="2 3">
    <name type="scientific">Pelobates cultripes</name>
    <name type="common">Western spadefoot toad</name>
    <dbReference type="NCBI Taxonomy" id="61616"/>
    <lineage>
        <taxon>Eukaryota</taxon>
        <taxon>Metazoa</taxon>
        <taxon>Chordata</taxon>
        <taxon>Craniata</taxon>
        <taxon>Vertebrata</taxon>
        <taxon>Euteleostomi</taxon>
        <taxon>Amphibia</taxon>
        <taxon>Batrachia</taxon>
        <taxon>Anura</taxon>
        <taxon>Pelobatoidea</taxon>
        <taxon>Pelobatidae</taxon>
        <taxon>Pelobates</taxon>
    </lineage>
</organism>
<feature type="region of interest" description="Disordered" evidence="1">
    <location>
        <begin position="1"/>
        <end position="20"/>
    </location>
</feature>
<evidence type="ECO:0000313" key="3">
    <source>
        <dbReference type="Proteomes" id="UP001295444"/>
    </source>
</evidence>
<evidence type="ECO:0000256" key="1">
    <source>
        <dbReference type="SAM" id="MobiDB-lite"/>
    </source>
</evidence>
<dbReference type="AlphaFoldDB" id="A0AAD1W295"/>
<protein>
    <submittedName>
        <fullName evidence="2">Uncharacterized protein</fullName>
    </submittedName>
</protein>
<name>A0AAD1W295_PELCU</name>
<keyword evidence="3" id="KW-1185">Reference proteome</keyword>
<dbReference type="EMBL" id="OW240915">
    <property type="protein sequence ID" value="CAH2283868.1"/>
    <property type="molecule type" value="Genomic_DNA"/>
</dbReference>
<proteinExistence type="predicted"/>
<evidence type="ECO:0000313" key="2">
    <source>
        <dbReference type="EMBL" id="CAH2283868.1"/>
    </source>
</evidence>